<organism evidence="2 3">
    <name type="scientific">Moniliophthora roreri</name>
    <name type="common">Frosty pod rot fungus</name>
    <name type="synonym">Monilia roreri</name>
    <dbReference type="NCBI Taxonomy" id="221103"/>
    <lineage>
        <taxon>Eukaryota</taxon>
        <taxon>Fungi</taxon>
        <taxon>Dikarya</taxon>
        <taxon>Basidiomycota</taxon>
        <taxon>Agaricomycotina</taxon>
        <taxon>Agaricomycetes</taxon>
        <taxon>Agaricomycetidae</taxon>
        <taxon>Agaricales</taxon>
        <taxon>Marasmiineae</taxon>
        <taxon>Marasmiaceae</taxon>
        <taxon>Moniliophthora</taxon>
    </lineage>
</organism>
<comment type="caution">
    <text evidence="2">The sequence shown here is derived from an EMBL/GenBank/DDBJ whole genome shotgun (WGS) entry which is preliminary data.</text>
</comment>
<sequence length="213" mass="23507">MTFITFAASTTSSPINGLSSHFSHPSIATFDMLRDSYSYSGTSARQSAFVETPRQKRARVDFLQHKKQGDDDRRIETWVKEQAFVAATKKMAAVTAARSRGHRRNRLSVVSSTDLKDHLVGEDSSPLGSPRKAQQYYPAAHITPIPEDEESYFVYSTPLIVQPRAPAKVLPVNEPFMPYSAPASSKAALASSRSSSRHQPHLSDLGSIPEEQT</sequence>
<proteinExistence type="predicted"/>
<feature type="compositionally biased region" description="Low complexity" evidence="1">
    <location>
        <begin position="180"/>
        <end position="194"/>
    </location>
</feature>
<gene>
    <name evidence="2" type="ORF">WG66_20041</name>
</gene>
<name>A0A0W0ETL7_MONRR</name>
<dbReference type="EMBL" id="LATX01002556">
    <property type="protein sequence ID" value="KTB27339.1"/>
    <property type="molecule type" value="Genomic_DNA"/>
</dbReference>
<feature type="region of interest" description="Disordered" evidence="1">
    <location>
        <begin position="174"/>
        <end position="213"/>
    </location>
</feature>
<accession>A0A0W0ETL7</accession>
<dbReference type="Proteomes" id="UP000054988">
    <property type="component" value="Unassembled WGS sequence"/>
</dbReference>
<evidence type="ECO:0000313" key="2">
    <source>
        <dbReference type="EMBL" id="KTB27339.1"/>
    </source>
</evidence>
<protein>
    <submittedName>
        <fullName evidence="2">Uncharacterized protein</fullName>
    </submittedName>
</protein>
<dbReference type="AlphaFoldDB" id="A0A0W0ETL7"/>
<reference evidence="2 3" key="1">
    <citation type="submission" date="2015-12" db="EMBL/GenBank/DDBJ databases">
        <title>Draft genome sequence of Moniliophthora roreri, the causal agent of frosty pod rot of cacao.</title>
        <authorList>
            <person name="Aime M.C."/>
            <person name="Diaz-Valderrama J.R."/>
            <person name="Kijpornyongpan T."/>
            <person name="Phillips-Mora W."/>
        </authorList>
    </citation>
    <scope>NUCLEOTIDE SEQUENCE [LARGE SCALE GENOMIC DNA]</scope>
    <source>
        <strain evidence="2 3">MCA 2952</strain>
    </source>
</reference>
<evidence type="ECO:0000256" key="1">
    <source>
        <dbReference type="SAM" id="MobiDB-lite"/>
    </source>
</evidence>
<evidence type="ECO:0000313" key="3">
    <source>
        <dbReference type="Proteomes" id="UP000054988"/>
    </source>
</evidence>